<proteinExistence type="predicted"/>
<dbReference type="EMBL" id="LVVM01001892">
    <property type="protein sequence ID" value="OJA17642.1"/>
    <property type="molecule type" value="Genomic_DNA"/>
</dbReference>
<evidence type="ECO:0000313" key="1">
    <source>
        <dbReference type="EMBL" id="OJA17642.1"/>
    </source>
</evidence>
<accession>A0A1J8R784</accession>
<feature type="non-terminal residue" evidence="1">
    <location>
        <position position="1"/>
    </location>
</feature>
<dbReference type="Proteomes" id="UP000183567">
    <property type="component" value="Unassembled WGS sequence"/>
</dbReference>
<reference evidence="1 2" key="1">
    <citation type="submission" date="2016-03" db="EMBL/GenBank/DDBJ databases">
        <title>Comparative genomics of the ectomycorrhizal sister species Rhizopogon vinicolor and Rhizopogon vesiculosus (Basidiomycota: Boletales) reveals a divergence of the mating type B locus.</title>
        <authorList>
            <person name="Mujic A.B."/>
            <person name="Kuo A."/>
            <person name="Tritt A."/>
            <person name="Lipzen A."/>
            <person name="Chen C."/>
            <person name="Johnson J."/>
            <person name="Sharma A."/>
            <person name="Barry K."/>
            <person name="Grigoriev I.V."/>
            <person name="Spatafora J.W."/>
        </authorList>
    </citation>
    <scope>NUCLEOTIDE SEQUENCE [LARGE SCALE GENOMIC DNA]</scope>
    <source>
        <strain evidence="1 2">AM-OR11-056</strain>
    </source>
</reference>
<evidence type="ECO:0000313" key="2">
    <source>
        <dbReference type="Proteomes" id="UP000183567"/>
    </source>
</evidence>
<organism evidence="1 2">
    <name type="scientific">Rhizopogon vesiculosus</name>
    <dbReference type="NCBI Taxonomy" id="180088"/>
    <lineage>
        <taxon>Eukaryota</taxon>
        <taxon>Fungi</taxon>
        <taxon>Dikarya</taxon>
        <taxon>Basidiomycota</taxon>
        <taxon>Agaricomycotina</taxon>
        <taxon>Agaricomycetes</taxon>
        <taxon>Agaricomycetidae</taxon>
        <taxon>Boletales</taxon>
        <taxon>Suillineae</taxon>
        <taxon>Rhizopogonaceae</taxon>
        <taxon>Rhizopogon</taxon>
    </lineage>
</organism>
<protein>
    <submittedName>
        <fullName evidence="1">Uncharacterized protein</fullName>
    </submittedName>
</protein>
<keyword evidence="2" id="KW-1185">Reference proteome</keyword>
<sequence>EVPQSQRPSNLPT</sequence>
<comment type="caution">
    <text evidence="1">The sequence shown here is derived from an EMBL/GenBank/DDBJ whole genome shotgun (WGS) entry which is preliminary data.</text>
</comment>
<gene>
    <name evidence="1" type="ORF">AZE42_10857</name>
</gene>
<name>A0A1J8R784_9AGAM</name>